<name>A0A1M4V136_9CLOT</name>
<proteinExistence type="predicted"/>
<keyword evidence="1" id="KW-0238">DNA-binding</keyword>
<dbReference type="InterPro" id="IPR010095">
    <property type="entry name" value="Cas12f1-like_TNB"/>
</dbReference>
<reference evidence="4 5" key="1">
    <citation type="submission" date="2016-11" db="EMBL/GenBank/DDBJ databases">
        <authorList>
            <person name="Jaros S."/>
            <person name="Januszkiewicz K."/>
            <person name="Wedrychowicz H."/>
        </authorList>
    </citation>
    <scope>NUCLEOTIDE SEQUENCE [LARGE SCALE GENOMIC DNA]</scope>
    <source>
        <strain evidence="4 5">DSM 2631</strain>
    </source>
</reference>
<evidence type="ECO:0000313" key="5">
    <source>
        <dbReference type="Proteomes" id="UP000184035"/>
    </source>
</evidence>
<dbReference type="EMBL" id="FQVM01000006">
    <property type="protein sequence ID" value="SHE62620.1"/>
    <property type="molecule type" value="Genomic_DNA"/>
</dbReference>
<dbReference type="SMR" id="A0A1M4V136"/>
<dbReference type="Proteomes" id="UP000184035">
    <property type="component" value="Unassembled WGS sequence"/>
</dbReference>
<evidence type="ECO:0000259" key="3">
    <source>
        <dbReference type="Pfam" id="PF07282"/>
    </source>
</evidence>
<feature type="domain" description="Cas12f1-like TNB" evidence="3">
    <location>
        <begin position="403"/>
        <end position="469"/>
    </location>
</feature>
<dbReference type="STRING" id="1533.SAMN05443638_10692"/>
<keyword evidence="2" id="KW-0175">Coiled coil</keyword>
<dbReference type="OrthoDB" id="4278026at2"/>
<evidence type="ECO:0000313" key="4">
    <source>
        <dbReference type="EMBL" id="SHE62620.1"/>
    </source>
</evidence>
<dbReference type="RefSeq" id="WP_072894053.1">
    <property type="nucleotide sequence ID" value="NZ_FQVM01000006.1"/>
</dbReference>
<keyword evidence="5" id="KW-1185">Reference proteome</keyword>
<organism evidence="4 5">
    <name type="scientific">Clostridium fallax</name>
    <dbReference type="NCBI Taxonomy" id="1533"/>
    <lineage>
        <taxon>Bacteria</taxon>
        <taxon>Bacillati</taxon>
        <taxon>Bacillota</taxon>
        <taxon>Clostridia</taxon>
        <taxon>Eubacteriales</taxon>
        <taxon>Clostridiaceae</taxon>
        <taxon>Clostridium</taxon>
    </lineage>
</organism>
<gene>
    <name evidence="4" type="ORF">SAMN05443638_10692</name>
</gene>
<evidence type="ECO:0000256" key="2">
    <source>
        <dbReference type="SAM" id="Coils"/>
    </source>
</evidence>
<evidence type="ECO:0000256" key="1">
    <source>
        <dbReference type="ARBA" id="ARBA00023125"/>
    </source>
</evidence>
<dbReference type="Pfam" id="PF07282">
    <property type="entry name" value="Cas12f1-like_TNB"/>
    <property type="match status" value="1"/>
</dbReference>
<dbReference type="NCBIfam" id="NF040570">
    <property type="entry name" value="guided_TnpB"/>
    <property type="match status" value="1"/>
</dbReference>
<feature type="coiled-coil region" evidence="2">
    <location>
        <begin position="83"/>
        <end position="124"/>
    </location>
</feature>
<sequence>MITVRKLKLSIMADEELRIQQLKWIKDEQYNQYRALNNGMAFLIADHMLNTAESTKIIYKNNEINKKKKKIYYMEDKIKKENNKLEEEKILKFESDINKLKHEIKILENEKVELELETKNLSEQFKNHYVEDMYTRLDEIPFQYKDNKSLVQNRLKKDFDFYLNNGGKRGERKPTAYKRDYPLLIRGRLLNFYYNKDNVFIKWIAGITFKVELGNKIKNNIELRHTLHQCMNNEKYKVCDSSLQFDNKNNIILNLTIDIPINTSENNFIEGRVMGVDLGMKIPAYASFNDVEYCRAFGDIEDFLRVRTQLQSRMRKLQMALTLIKGGHGRGKKLQALNRLKDKEKDFVNTYNHMISKRIIEYSIKNCCGVINLEYLSLAAREKDLFLTLQPQKSNRIKRNWSYYDLQTKIENKAKKYGIIVKKIDPYLTSQTCHICGNYDEGQRISQEQFECKACNRKFNADYNASKNIALSTKYINNINESEFFKRYKNN</sequence>
<dbReference type="GO" id="GO:0003677">
    <property type="term" value="F:DNA binding"/>
    <property type="evidence" value="ECO:0007669"/>
    <property type="project" value="UniProtKB-KW"/>
</dbReference>
<dbReference type="NCBIfam" id="TIGR01766">
    <property type="entry name" value="IS200/IS605 family accessory protein TnpB-like domain"/>
    <property type="match status" value="1"/>
</dbReference>
<accession>A0A1M4V136</accession>
<protein>
    <submittedName>
        <fullName evidence="4">Transposase, IS605 OrfB family, central region</fullName>
    </submittedName>
</protein>
<dbReference type="AlphaFoldDB" id="A0A1M4V136"/>